<keyword evidence="2" id="KW-1185">Reference proteome</keyword>
<organism evidence="1 2">
    <name type="scientific">Sodalis glossinidius (strain morsitans)</name>
    <dbReference type="NCBI Taxonomy" id="343509"/>
    <lineage>
        <taxon>Bacteria</taxon>
        <taxon>Pseudomonadati</taxon>
        <taxon>Pseudomonadota</taxon>
        <taxon>Gammaproteobacteria</taxon>
        <taxon>Enterobacterales</taxon>
        <taxon>Bruguierivoracaceae</taxon>
        <taxon>Sodalis</taxon>
    </lineage>
</organism>
<gene>
    <name evidence="1" type="ordered locus">SG1573</name>
</gene>
<evidence type="ECO:0000313" key="1">
    <source>
        <dbReference type="EMBL" id="BAE74848.1"/>
    </source>
</evidence>
<accession>Q2NSM7</accession>
<dbReference type="HOGENOM" id="CLU_993578_0_0_6"/>
<reference evidence="1 2" key="1">
    <citation type="journal article" date="2006" name="Genome Res.">
        <title>Massive genome erosion and functional adaptations provide insights into the symbiotic lifestyle of Sodalis glossinidius in the tsetse host.</title>
        <authorList>
            <person name="Toh H."/>
            <person name="Weiss B.L."/>
            <person name="Perkin S.A.H."/>
            <person name="Yamashita A."/>
            <person name="Oshima K."/>
            <person name="Hattori M."/>
            <person name="Aksoy S."/>
        </authorList>
    </citation>
    <scope>NUCLEOTIDE SEQUENCE [LARGE SCALE GENOMIC DNA]</scope>
    <source>
        <strain evidence="2">morsitans</strain>
    </source>
</reference>
<proteinExistence type="predicted"/>
<dbReference type="Proteomes" id="UP000001932">
    <property type="component" value="Chromosome"/>
</dbReference>
<dbReference type="EMBL" id="AP008232">
    <property type="protein sequence ID" value="BAE74848.1"/>
    <property type="molecule type" value="Genomic_DNA"/>
</dbReference>
<evidence type="ECO:0000313" key="2">
    <source>
        <dbReference type="Proteomes" id="UP000001932"/>
    </source>
</evidence>
<sequence>MPPSAQAPMPIEFHLPLQSTADVSVRTPLPRGNVRAKRSAEAGLHERMDDMLIFQTAENSYPTTVDALRELYQSITVIKNEKMANEVYGLLFVAKKIFHQAEYLLAAARLAKADLATHEDYIKQNKFSARHLRKLKNVSEDLRNDVVKEAWNVYQFFRIFSTIAKFKKRIEAIIKKISKTYDQKHRVAVSVVEEELSKNSHVLGLTEQKLNKIRMIFKTPSESILSEIKHLIIRKSSPKVILVLWCWLSRIKTFRCLPYRGEETENTVFPPSSITLTKTL</sequence>
<dbReference type="KEGG" id="sgl:SG1573"/>
<protein>
    <submittedName>
        <fullName evidence="1">Uncharacterized protein</fullName>
    </submittedName>
</protein>
<dbReference type="AlphaFoldDB" id="Q2NSM7"/>
<name>Q2NSM7_SODGM</name>